<dbReference type="FunFam" id="1.25.40.10:FF:000384">
    <property type="entry name" value="Probable pre-mRNA splicing factor prp1"/>
    <property type="match status" value="1"/>
</dbReference>
<organism evidence="8 9">
    <name type="scientific">Asterophora parasitica</name>
    <dbReference type="NCBI Taxonomy" id="117018"/>
    <lineage>
        <taxon>Eukaryota</taxon>
        <taxon>Fungi</taxon>
        <taxon>Dikarya</taxon>
        <taxon>Basidiomycota</taxon>
        <taxon>Agaricomycotina</taxon>
        <taxon>Agaricomycetes</taxon>
        <taxon>Agaricomycetidae</taxon>
        <taxon>Agaricales</taxon>
        <taxon>Tricholomatineae</taxon>
        <taxon>Lyophyllaceae</taxon>
        <taxon>Asterophora</taxon>
    </lineage>
</organism>
<dbReference type="GO" id="GO:0046540">
    <property type="term" value="C:U4/U6 x U5 tri-snRNP complex"/>
    <property type="evidence" value="ECO:0007669"/>
    <property type="project" value="TreeGrafter"/>
</dbReference>
<dbReference type="Proteomes" id="UP000775547">
    <property type="component" value="Unassembled WGS sequence"/>
</dbReference>
<dbReference type="PANTHER" id="PTHR11246:SF1">
    <property type="entry name" value="PRE-MRNA-PROCESSING FACTOR 6"/>
    <property type="match status" value="1"/>
</dbReference>
<dbReference type="Gene3D" id="1.25.40.10">
    <property type="entry name" value="Tetratricopeptide repeat domain"/>
    <property type="match status" value="4"/>
</dbReference>
<dbReference type="InterPro" id="IPR003107">
    <property type="entry name" value="HAT"/>
</dbReference>
<keyword evidence="4" id="KW-0508">mRNA splicing</keyword>
<dbReference type="Pfam" id="PF13432">
    <property type="entry name" value="TPR_16"/>
    <property type="match status" value="1"/>
</dbReference>
<evidence type="ECO:0000313" key="9">
    <source>
        <dbReference type="Proteomes" id="UP000775547"/>
    </source>
</evidence>
<sequence>MASNKPNKLAFLSMPAPASYVAGLGRGASGFTTRSDIGPAREGPSAEVIAEAQAKRGEEAEVDPDQFQDPDNEYGLFAGTTYEQDDEEADKIYDAVDQAMDARRRARREAQEQLELAKHRAERPKIQQQFADLKRGLSAVTDDEWESIPEVGNLTRKKRRRDERTFAVPDSIIVGDRSKGEYENALDARQQEAGGFDMPADSGALTNFVEMGQARDRILSLKLDQISNTTTASSGTSSSVDPNGYLTSLDSVIIKSDAEIGDIKRARMLFDSLVKSNPKHAPGWIAAACLEEHAGRMVAARKLIKLGCEQCPKSEDVWLEASRLHNNEDAKIILANAVQHVGQSVKIWMAAADLELDVKAKKRVLRKSLEHIPNSVRLWKETVNLESSITDARVLLSRAVEVIPLSVELWLALARLETPDKAKAVLNKARKAVPTSHEIWIAAGRLLEQQADVVPEGQPPKAEEEKNKALEIVDKTIEAGVRELRRHQVLLTREQWLKEAERCEMEGSPRTCEAIVKATVAMDIEEEDRLNTWVGDVESAESRGQVGTARAVLAYALKVFPDKKDMWRRAADLEKAHGTRESLDTILNTAVVHCPQSETLWLMAAKEKWLAGDVPAAREVLERAFVANPESESIWLAAVKLEAENGELGVARELLVRARTVADTERIWMKSAVFERQQGQITTALETLSVALAKFPKFAKLYMIQGQIHQSQKHYPAARASFAAGYKACSKETTLWILASKLEEADGKSIKARALLEKARLVNPASDVLWAEAVSVEERSGGAAQAKAMLARGLQDCPASGILWSMAIWAEARPMRKARSVDALKKSKYDPVILCTVARLFWAERKIEKARQWFERAVTTEPDLGDSWAWWLKFERQHGTEEHREISIAKDVDNTGKSVKEILEMVADALQ</sequence>
<comment type="subcellular location">
    <subcellularLocation>
        <location evidence="1">Nucleus</location>
    </subcellularLocation>
</comment>
<dbReference type="InterPro" id="IPR011990">
    <property type="entry name" value="TPR-like_helical_dom_sf"/>
</dbReference>
<dbReference type="PANTHER" id="PTHR11246">
    <property type="entry name" value="PRE-MRNA SPLICING FACTOR"/>
    <property type="match status" value="1"/>
</dbReference>
<keyword evidence="9" id="KW-1185">Reference proteome</keyword>
<evidence type="ECO:0000256" key="5">
    <source>
        <dbReference type="ARBA" id="ARBA00023242"/>
    </source>
</evidence>
<dbReference type="Pfam" id="PF13428">
    <property type="entry name" value="TPR_14"/>
    <property type="match status" value="1"/>
</dbReference>
<evidence type="ECO:0000313" key="8">
    <source>
        <dbReference type="EMBL" id="KAG5641490.1"/>
    </source>
</evidence>
<evidence type="ECO:0000256" key="2">
    <source>
        <dbReference type="ARBA" id="ARBA00022664"/>
    </source>
</evidence>
<evidence type="ECO:0000256" key="1">
    <source>
        <dbReference type="ARBA" id="ARBA00004123"/>
    </source>
</evidence>
<name>A0A9P7KA19_9AGAR</name>
<comment type="caution">
    <text evidence="8">The sequence shown here is derived from an EMBL/GenBank/DDBJ whole genome shotgun (WGS) entry which is preliminary data.</text>
</comment>
<dbReference type="SUPFAM" id="SSF48452">
    <property type="entry name" value="TPR-like"/>
    <property type="match status" value="4"/>
</dbReference>
<dbReference type="InterPro" id="IPR045075">
    <property type="entry name" value="Syf1-like"/>
</dbReference>
<dbReference type="OrthoDB" id="440128at2759"/>
<reference evidence="8" key="2">
    <citation type="submission" date="2021-10" db="EMBL/GenBank/DDBJ databases">
        <title>Phylogenomics reveals ancestral predisposition of the termite-cultivated fungus Termitomyces towards a domesticated lifestyle.</title>
        <authorList>
            <person name="Auxier B."/>
            <person name="Grum-Grzhimaylo A."/>
            <person name="Cardenas M.E."/>
            <person name="Lodge J.D."/>
            <person name="Laessoe T."/>
            <person name="Pedersen O."/>
            <person name="Smith M.E."/>
            <person name="Kuyper T.W."/>
            <person name="Franco-Molano E.A."/>
            <person name="Baroni T.J."/>
            <person name="Aanen D.K."/>
        </authorList>
    </citation>
    <scope>NUCLEOTIDE SEQUENCE</scope>
    <source>
        <strain evidence="8">AP01</strain>
        <tissue evidence="8">Mycelium</tissue>
    </source>
</reference>
<keyword evidence="5" id="KW-0539">Nucleus</keyword>
<gene>
    <name evidence="8" type="ORF">DXG03_005101</name>
</gene>
<dbReference type="EMBL" id="JABCKV010000302">
    <property type="protein sequence ID" value="KAG5641490.1"/>
    <property type="molecule type" value="Genomic_DNA"/>
</dbReference>
<accession>A0A9P7KA19</accession>
<dbReference type="AlphaFoldDB" id="A0A9P7KA19"/>
<dbReference type="Pfam" id="PF06424">
    <property type="entry name" value="PRP1_N"/>
    <property type="match status" value="1"/>
</dbReference>
<dbReference type="SMART" id="SM00386">
    <property type="entry name" value="HAT"/>
    <property type="match status" value="12"/>
</dbReference>
<evidence type="ECO:0000256" key="3">
    <source>
        <dbReference type="ARBA" id="ARBA00022737"/>
    </source>
</evidence>
<reference evidence="8" key="1">
    <citation type="submission" date="2020-07" db="EMBL/GenBank/DDBJ databases">
        <authorList>
            <person name="Nieuwenhuis M."/>
            <person name="Van De Peppel L.J.J."/>
        </authorList>
    </citation>
    <scope>NUCLEOTIDE SEQUENCE</scope>
    <source>
        <strain evidence="8">AP01</strain>
        <tissue evidence="8">Mycelium</tissue>
    </source>
</reference>
<evidence type="ECO:0000259" key="7">
    <source>
        <dbReference type="Pfam" id="PF06424"/>
    </source>
</evidence>
<keyword evidence="3" id="KW-0677">Repeat</keyword>
<evidence type="ECO:0000256" key="6">
    <source>
        <dbReference type="SAM" id="MobiDB-lite"/>
    </source>
</evidence>
<feature type="compositionally biased region" description="Acidic residues" evidence="6">
    <location>
        <begin position="60"/>
        <end position="72"/>
    </location>
</feature>
<dbReference type="InterPro" id="IPR010491">
    <property type="entry name" value="PRP1_N"/>
</dbReference>
<dbReference type="FunFam" id="1.25.40.10:FF:000256">
    <property type="entry name" value="Probable pre-mRNA splicing factor prp1"/>
    <property type="match status" value="1"/>
</dbReference>
<proteinExistence type="predicted"/>
<dbReference type="GO" id="GO:0000244">
    <property type="term" value="P:spliceosomal tri-snRNP complex assembly"/>
    <property type="evidence" value="ECO:0007669"/>
    <property type="project" value="TreeGrafter"/>
</dbReference>
<feature type="domain" description="PRP1 splicing factor N-terminal" evidence="7">
    <location>
        <begin position="16"/>
        <end position="157"/>
    </location>
</feature>
<dbReference type="GO" id="GO:0071013">
    <property type="term" value="C:catalytic step 2 spliceosome"/>
    <property type="evidence" value="ECO:0007669"/>
    <property type="project" value="TreeGrafter"/>
</dbReference>
<protein>
    <recommendedName>
        <fullName evidence="7">PRP1 splicing factor N-terminal domain-containing protein</fullName>
    </recommendedName>
</protein>
<feature type="region of interest" description="Disordered" evidence="6">
    <location>
        <begin position="25"/>
        <end position="72"/>
    </location>
</feature>
<keyword evidence="2" id="KW-0507">mRNA processing</keyword>
<evidence type="ECO:0000256" key="4">
    <source>
        <dbReference type="ARBA" id="ARBA00023187"/>
    </source>
</evidence>